<proteinExistence type="predicted"/>
<dbReference type="GO" id="GO:0005576">
    <property type="term" value="C:extracellular region"/>
    <property type="evidence" value="ECO:0007669"/>
    <property type="project" value="TreeGrafter"/>
</dbReference>
<dbReference type="Pfam" id="PF12296">
    <property type="entry name" value="HsbA"/>
    <property type="match status" value="1"/>
</dbReference>
<dbReference type="AlphaFoldDB" id="A0A8H6QX49"/>
<evidence type="ECO:0000313" key="3">
    <source>
        <dbReference type="EMBL" id="KAF7180984.1"/>
    </source>
</evidence>
<accession>A0A8H6QX49</accession>
<feature type="chain" id="PRO_5036266759" description="Hydrophobic surface binding protein A-domain-containing protein" evidence="1">
    <location>
        <begin position="22"/>
        <end position="175"/>
    </location>
</feature>
<protein>
    <recommendedName>
        <fullName evidence="5">Hydrophobic surface binding protein A-domain-containing protein</fullName>
    </recommendedName>
</protein>
<dbReference type="PANTHER" id="PTHR38123:SF3">
    <property type="entry name" value="ANTIGENIC CELL WALL GALACTOMANNOPROTEIN"/>
    <property type="match status" value="1"/>
</dbReference>
<dbReference type="Proteomes" id="UP000654922">
    <property type="component" value="Unassembled WGS sequence"/>
</dbReference>
<keyword evidence="4" id="KW-1185">Reference proteome</keyword>
<dbReference type="Gene3D" id="1.20.1280.140">
    <property type="match status" value="1"/>
</dbReference>
<evidence type="ECO:0008006" key="5">
    <source>
        <dbReference type="Google" id="ProtNLM"/>
    </source>
</evidence>
<organism evidence="3 4">
    <name type="scientific">Aspergillus felis</name>
    <dbReference type="NCBI Taxonomy" id="1287682"/>
    <lineage>
        <taxon>Eukaryota</taxon>
        <taxon>Fungi</taxon>
        <taxon>Dikarya</taxon>
        <taxon>Ascomycota</taxon>
        <taxon>Pezizomycotina</taxon>
        <taxon>Eurotiomycetes</taxon>
        <taxon>Eurotiomycetidae</taxon>
        <taxon>Eurotiales</taxon>
        <taxon>Aspergillaceae</taxon>
        <taxon>Aspergillus</taxon>
        <taxon>Aspergillus subgen. Fumigati</taxon>
    </lineage>
</organism>
<evidence type="ECO:0000313" key="4">
    <source>
        <dbReference type="Proteomes" id="UP000641853"/>
    </source>
</evidence>
<sequence>MLFSRVAPVALICALATSVLGAVNTKETVDGLNALQKSAIDARKGIEGWNGGLMGLIPVASKIQGLQSSAANTRRSIDESDAFANEDADAVDAAYWQLQPEIVGALNAAEQKAPAFKDAGVAFLARSMIDDLKTEKDKFETSMQGKVPAEKYRNAGPSVAEVNTAFENARKALAA</sequence>
<dbReference type="EMBL" id="JACBAG010001825">
    <property type="protein sequence ID" value="KAF7180984.1"/>
    <property type="molecule type" value="Genomic_DNA"/>
</dbReference>
<comment type="caution">
    <text evidence="3">The sequence shown here is derived from an EMBL/GenBank/DDBJ whole genome shotgun (WGS) entry which is preliminary data.</text>
</comment>
<dbReference type="OrthoDB" id="4441576at2759"/>
<dbReference type="Proteomes" id="UP000641853">
    <property type="component" value="Unassembled WGS sequence"/>
</dbReference>
<feature type="signal peptide" evidence="1">
    <location>
        <begin position="1"/>
        <end position="21"/>
    </location>
</feature>
<evidence type="ECO:0000313" key="2">
    <source>
        <dbReference type="EMBL" id="KAF7168383.1"/>
    </source>
</evidence>
<dbReference type="InterPro" id="IPR021054">
    <property type="entry name" value="Cell_wall_mannoprotein_1"/>
</dbReference>
<dbReference type="EMBL" id="JACBAE010001266">
    <property type="protein sequence ID" value="KAF7168383.1"/>
    <property type="molecule type" value="Genomic_DNA"/>
</dbReference>
<keyword evidence="1" id="KW-0732">Signal</keyword>
<evidence type="ECO:0000256" key="1">
    <source>
        <dbReference type="SAM" id="SignalP"/>
    </source>
</evidence>
<dbReference type="PANTHER" id="PTHR38123">
    <property type="entry name" value="CELL WALL SERINE-THREONINE-RICH GALACTOMANNOPROTEIN MP1 (AFU_ORTHOLOGUE AFUA_4G03240)"/>
    <property type="match status" value="1"/>
</dbReference>
<reference evidence="3" key="1">
    <citation type="submission" date="2020-06" db="EMBL/GenBank/DDBJ databases">
        <title>Draft genome sequences of strains closely related to Aspergillus parafelis and Aspergillus hiratsukae.</title>
        <authorList>
            <person name="Dos Santos R.A.C."/>
            <person name="Rivero-Menendez O."/>
            <person name="Steenwyk J.L."/>
            <person name="Mead M.E."/>
            <person name="Goldman G.H."/>
            <person name="Alastruey-Izquierdo A."/>
            <person name="Rokas A."/>
        </authorList>
    </citation>
    <scope>NUCLEOTIDE SEQUENCE</scope>
    <source>
        <strain evidence="2">CNM-CM5623</strain>
        <strain evidence="3">CNM-CM7691</strain>
    </source>
</reference>
<gene>
    <name evidence="2" type="ORF">CNMCM5623_001466</name>
    <name evidence="3" type="ORF">CNMCM7691_000113</name>
</gene>
<name>A0A8H6QX49_9EURO</name>